<gene>
    <name evidence="4" type="ORF">GWI71_04915</name>
</gene>
<dbReference type="PANTHER" id="PTHR30576">
    <property type="entry name" value="COLANIC BIOSYNTHESIS UDP-GLUCOSE LIPID CARRIER TRANSFERASE"/>
    <property type="match status" value="1"/>
</dbReference>
<dbReference type="Pfam" id="PF02397">
    <property type="entry name" value="Bac_transf"/>
    <property type="match status" value="1"/>
</dbReference>
<evidence type="ECO:0000256" key="1">
    <source>
        <dbReference type="ARBA" id="ARBA00006464"/>
    </source>
</evidence>
<proteinExistence type="inferred from homology"/>
<dbReference type="EMBL" id="JAABLP010000001">
    <property type="protein sequence ID" value="NBN63018.1"/>
    <property type="molecule type" value="Genomic_DNA"/>
</dbReference>
<dbReference type="PANTHER" id="PTHR30576:SF0">
    <property type="entry name" value="UNDECAPRENYL-PHOSPHATE N-ACETYLGALACTOSAMINYL 1-PHOSPHATE TRANSFERASE-RELATED"/>
    <property type="match status" value="1"/>
</dbReference>
<evidence type="ECO:0000313" key="5">
    <source>
        <dbReference type="Proteomes" id="UP000541347"/>
    </source>
</evidence>
<evidence type="ECO:0000259" key="3">
    <source>
        <dbReference type="Pfam" id="PF02397"/>
    </source>
</evidence>
<comment type="similarity">
    <text evidence="1">Belongs to the bacterial sugar transferase family.</text>
</comment>
<comment type="caution">
    <text evidence="4">The sequence shown here is derived from an EMBL/GenBank/DDBJ whole genome shotgun (WGS) entry which is preliminary data.</text>
</comment>
<accession>A0ABW9ZEA9</accession>
<protein>
    <submittedName>
        <fullName evidence="4">Sugar transferase</fullName>
    </submittedName>
</protein>
<keyword evidence="5" id="KW-1185">Reference proteome</keyword>
<evidence type="ECO:0000313" key="4">
    <source>
        <dbReference type="EMBL" id="NBN63018.1"/>
    </source>
</evidence>
<keyword evidence="2" id="KW-0270">Exopolysaccharide synthesis</keyword>
<dbReference type="GO" id="GO:0016740">
    <property type="term" value="F:transferase activity"/>
    <property type="evidence" value="ECO:0007669"/>
    <property type="project" value="UniProtKB-KW"/>
</dbReference>
<dbReference type="RefSeq" id="WP_161674435.1">
    <property type="nucleotide sequence ID" value="NZ_JAABLP010000001.1"/>
</dbReference>
<reference evidence="4 5" key="1">
    <citation type="submission" date="2020-01" db="EMBL/GenBank/DDBJ databases">
        <authorList>
            <person name="Peng S.Y."/>
            <person name="Li J."/>
            <person name="Wang M."/>
            <person name="Wang L."/>
            <person name="Wang C.Q."/>
            <person name="Wang J.R."/>
        </authorList>
    </citation>
    <scope>NUCLEOTIDE SEQUENCE [LARGE SCALE GENOMIC DNA]</scope>
    <source>
        <strain evidence="4 5">XCT-34</strain>
    </source>
</reference>
<name>A0ABW9ZEA9_9HYPH</name>
<keyword evidence="4" id="KW-0808">Transferase</keyword>
<organism evidence="4 5">
    <name type="scientific">Pannonibacter tanglangensis</name>
    <dbReference type="NCBI Taxonomy" id="2750084"/>
    <lineage>
        <taxon>Bacteria</taxon>
        <taxon>Pseudomonadati</taxon>
        <taxon>Pseudomonadota</taxon>
        <taxon>Alphaproteobacteria</taxon>
        <taxon>Hyphomicrobiales</taxon>
        <taxon>Stappiaceae</taxon>
        <taxon>Pannonibacter</taxon>
    </lineage>
</organism>
<feature type="domain" description="Bacterial sugar transferase" evidence="3">
    <location>
        <begin position="59"/>
        <end position="245"/>
    </location>
</feature>
<sequence>MSDRHLGPVSVARAGSSVASADARGTLSHPAFAGIAPAADVPGIGSRGRLRQALRPAVKRGLDVVGSAAGLALLSPLFLGIAAAIKLTSDGPVIFRQARYGRNGELFYALKFRSMYVATQDASGVAQTRKNDPRITPVGRFLRRSNFDELPQLWNVLKGDMSLVGPRPHVPGMLAAGVPYEEFDTRYMDRHQVRPGITGLAQVNGFRGETTEEYHARMRVNYDLEYIRTQSTRLDIKILLQTVVKEFTRGSGY</sequence>
<evidence type="ECO:0000256" key="2">
    <source>
        <dbReference type="ARBA" id="ARBA00023169"/>
    </source>
</evidence>
<dbReference type="Proteomes" id="UP000541347">
    <property type="component" value="Unassembled WGS sequence"/>
</dbReference>
<dbReference type="InterPro" id="IPR003362">
    <property type="entry name" value="Bact_transf"/>
</dbReference>